<evidence type="ECO:0000313" key="6">
    <source>
        <dbReference type="EMBL" id="QGG47315.1"/>
    </source>
</evidence>
<dbReference type="Proteomes" id="UP000366051">
    <property type="component" value="Chromosome"/>
</dbReference>
<evidence type="ECO:0000313" key="7">
    <source>
        <dbReference type="Proteomes" id="UP000366051"/>
    </source>
</evidence>
<feature type="domain" description="Transposase IS66 zinc-finger binding" evidence="3">
    <location>
        <begin position="113"/>
        <end position="157"/>
    </location>
</feature>
<dbReference type="InterPro" id="IPR004291">
    <property type="entry name" value="Transposase_IS66_central"/>
</dbReference>
<keyword evidence="7" id="KW-1185">Reference proteome</keyword>
<evidence type="ECO:0000259" key="2">
    <source>
        <dbReference type="Pfam" id="PF03050"/>
    </source>
</evidence>
<dbReference type="NCBIfam" id="NF033517">
    <property type="entry name" value="transpos_IS66"/>
    <property type="match status" value="1"/>
</dbReference>
<evidence type="ECO:0000256" key="1">
    <source>
        <dbReference type="SAM" id="Coils"/>
    </source>
</evidence>
<dbReference type="InterPro" id="IPR024474">
    <property type="entry name" value="Znf_dom_IS66"/>
</dbReference>
<dbReference type="InterPro" id="IPR052344">
    <property type="entry name" value="Transposase-related"/>
</dbReference>
<evidence type="ECO:0000259" key="4">
    <source>
        <dbReference type="Pfam" id="PF13007"/>
    </source>
</evidence>
<dbReference type="Pfam" id="PF03050">
    <property type="entry name" value="DDE_Tnp_IS66"/>
    <property type="match status" value="1"/>
</dbReference>
<name>A0A5Q2N403_9FIRM</name>
<evidence type="ECO:0000259" key="5">
    <source>
        <dbReference type="Pfam" id="PF13817"/>
    </source>
</evidence>
<organism evidence="6 7">
    <name type="scientific">Heliorestis convoluta</name>
    <dbReference type="NCBI Taxonomy" id="356322"/>
    <lineage>
        <taxon>Bacteria</taxon>
        <taxon>Bacillati</taxon>
        <taxon>Bacillota</taxon>
        <taxon>Clostridia</taxon>
        <taxon>Eubacteriales</taxon>
        <taxon>Heliobacteriaceae</taxon>
        <taxon>Heliorestis</taxon>
    </lineage>
</organism>
<reference evidence="7" key="1">
    <citation type="submission" date="2019-11" db="EMBL/GenBank/DDBJ databases">
        <title>Genome sequence of Heliorestis convoluta strain HH, an alkaliphilic and minimalistic phototrophic bacterium from a soda lake in Egypt.</title>
        <authorList>
            <person name="Dewey E.D."/>
            <person name="Stokes L.M."/>
            <person name="Burchell B.M."/>
            <person name="Shaffer K.N."/>
            <person name="Huntington A.M."/>
            <person name="Baker J.M."/>
            <person name="Nadendla S."/>
            <person name="Giglio M.G."/>
            <person name="Touchman J.W."/>
            <person name="Blankenship R.E."/>
            <person name="Madigan M.T."/>
            <person name="Sattley W.M."/>
        </authorList>
    </citation>
    <scope>NUCLEOTIDE SEQUENCE [LARGE SCALE GENOMIC DNA]</scope>
    <source>
        <strain evidence="7">HH</strain>
    </source>
</reference>
<dbReference type="RefSeq" id="WP_153724723.1">
    <property type="nucleotide sequence ID" value="NZ_CP045875.1"/>
</dbReference>
<dbReference type="Pfam" id="PF13005">
    <property type="entry name" value="zf-IS66"/>
    <property type="match status" value="1"/>
</dbReference>
<dbReference type="EMBL" id="CP045875">
    <property type="protein sequence ID" value="QGG47315.1"/>
    <property type="molecule type" value="Genomic_DNA"/>
</dbReference>
<feature type="domain" description="Transposase IS66 C-terminal" evidence="5">
    <location>
        <begin position="471"/>
        <end position="511"/>
    </location>
</feature>
<dbReference type="OrthoDB" id="9760067at2"/>
<dbReference type="KEGG" id="hcv:FTV88_1168"/>
<protein>
    <submittedName>
        <fullName evidence="6">Transposase IS66</fullName>
    </submittedName>
</protein>
<feature type="coiled-coil region" evidence="1">
    <location>
        <begin position="10"/>
        <end position="37"/>
    </location>
</feature>
<feature type="domain" description="Transposase TnpC homeodomain" evidence="4">
    <location>
        <begin position="33"/>
        <end position="105"/>
    </location>
</feature>
<evidence type="ECO:0000259" key="3">
    <source>
        <dbReference type="Pfam" id="PF13005"/>
    </source>
</evidence>
<dbReference type="InterPro" id="IPR039552">
    <property type="entry name" value="IS66_C"/>
</dbReference>
<dbReference type="Pfam" id="PF13007">
    <property type="entry name" value="LZ_Tnp_IS66"/>
    <property type="match status" value="1"/>
</dbReference>
<keyword evidence="1" id="KW-0175">Coiled coil</keyword>
<accession>A0A5Q2N403</accession>
<gene>
    <name evidence="6" type="ORF">FTV88_1168</name>
</gene>
<dbReference type="PANTHER" id="PTHR33678">
    <property type="entry name" value="BLL1576 PROTEIN"/>
    <property type="match status" value="1"/>
</dbReference>
<feature type="domain" description="Transposase IS66 central" evidence="2">
    <location>
        <begin position="177"/>
        <end position="465"/>
    </location>
</feature>
<proteinExistence type="predicted"/>
<sequence>MSNVKNTTDVEDLIKRCEQLESQNAQLMAELNWFKEQLKLSRHRQFGSSSERTDSEQQQISLFNEVEAEALAPLAEPTIEKITYERRKKRRSREVTLENLPVETIEYRLSEEEQVCSCCGGSLHEMSTEERQELKIIPAQVKVVKHVRYVYSCRRCEQEEIHTPIVTAPMPAPVLKKSLVSPSAMAYLMTQKYVNGMPLYRQEQHFAHLGVNLSRQNMANWILYGAHQWLSLLYTRMHHYLLLQEVLCADETSLQVLHEPGREAQTTSYMWLYRTGREGPPIVLYDYQQTRAGEHPRQFLSGFKGFLTVDGYSGYHKVEGVTLACCWAHSRRKFTEALKVLPDKKKRSGKTVADEGLEYCNQLFAIEQQLKDLTNEERYEERLKRSQPVLDAFLAWLHKQSPNVLPKSALGQAINYCLNQWDKLIGFMLDGRLELDNNRSERTIKSFVLGRKNFLFSNTPRGAQASAIVYSIVETAKENGLNPFTYLNYLFEILPNVDTKDVQALDQLLPWSETLPELCRVTK</sequence>
<dbReference type="InterPro" id="IPR024463">
    <property type="entry name" value="Transposase_TnpC_homeodom"/>
</dbReference>
<dbReference type="PANTHER" id="PTHR33678:SF1">
    <property type="entry name" value="BLL1576 PROTEIN"/>
    <property type="match status" value="1"/>
</dbReference>
<dbReference type="Pfam" id="PF13817">
    <property type="entry name" value="DDE_Tnp_IS66_C"/>
    <property type="match status" value="1"/>
</dbReference>
<dbReference type="AlphaFoldDB" id="A0A5Q2N403"/>